<dbReference type="FunFam" id="3.10.120.10:FF:000007">
    <property type="entry name" value="Sulfite oxidase, mitochondrial"/>
    <property type="match status" value="1"/>
</dbReference>
<dbReference type="GO" id="GO:0046872">
    <property type="term" value="F:metal ion binding"/>
    <property type="evidence" value="ECO:0007669"/>
    <property type="project" value="UniProtKB-UniRule"/>
</dbReference>
<sequence length="334" mass="36777">MLTRIRLGTVVSVARSLQRQRVSTNVWSTSIQREYQQTSRYATAAGPWLHPPNGRSDTRLRWASALSFGSAVLGIFAYFALRRSHCAAESPDGATAGSRRDDLPDIRRKDIERHKDASTGVWMTYRDGVYDVTDYVAGHPGGDEKILLAAGGRIDGYWHRYTVHHKAEVYETLELLRIGNVHPDDVIESVPFEPPATVDSVTVDGVGVQKPVDLSIDEMKTRFKVVTVTTKDDAVWTGVRLSDVLTYAGVREDDVELVAFHGGDSNAEGKRYEKSIPAATAFDPKEDVLLAFVLNGEPLNEENGAPCRLVIPGASKARHVKWLQQVTVVAHGSA</sequence>
<evidence type="ECO:0000256" key="7">
    <source>
        <dbReference type="RuleBase" id="RU362121"/>
    </source>
</evidence>
<dbReference type="AlphaFoldDB" id="A0AAD9L1X6"/>
<dbReference type="Pfam" id="PF00174">
    <property type="entry name" value="Oxidored_molyb"/>
    <property type="match status" value="1"/>
</dbReference>
<comment type="pathway">
    <text evidence="1">Sulfur metabolism.</text>
</comment>
<dbReference type="PANTHER" id="PTHR19372">
    <property type="entry name" value="SULFITE REDUCTASE"/>
    <property type="match status" value="1"/>
</dbReference>
<evidence type="ECO:0000256" key="2">
    <source>
        <dbReference type="ARBA" id="ARBA00004971"/>
    </source>
</evidence>
<evidence type="ECO:0000313" key="9">
    <source>
        <dbReference type="EMBL" id="KAK2181551.1"/>
    </source>
</evidence>
<keyword evidence="5 7" id="KW-0479">Metal-binding</keyword>
<accession>A0AAD9L1X6</accession>
<evidence type="ECO:0000313" key="10">
    <source>
        <dbReference type="Proteomes" id="UP001209878"/>
    </source>
</evidence>
<dbReference type="GO" id="GO:0008482">
    <property type="term" value="F:sulfite oxidase activity"/>
    <property type="evidence" value="ECO:0007669"/>
    <property type="project" value="UniProtKB-EC"/>
</dbReference>
<dbReference type="PROSITE" id="PS00191">
    <property type="entry name" value="CYTOCHROME_B5_1"/>
    <property type="match status" value="1"/>
</dbReference>
<proteinExistence type="inferred from homology"/>
<evidence type="ECO:0000259" key="8">
    <source>
        <dbReference type="PROSITE" id="PS50255"/>
    </source>
</evidence>
<evidence type="ECO:0000256" key="3">
    <source>
        <dbReference type="ARBA" id="ARBA00012505"/>
    </source>
</evidence>
<evidence type="ECO:0000256" key="4">
    <source>
        <dbReference type="ARBA" id="ARBA00022617"/>
    </source>
</evidence>
<dbReference type="PROSITE" id="PS50255">
    <property type="entry name" value="CYTOCHROME_B5_2"/>
    <property type="match status" value="1"/>
</dbReference>
<dbReference type="Proteomes" id="UP001209878">
    <property type="component" value="Unassembled WGS sequence"/>
</dbReference>
<dbReference type="PRINTS" id="PR00407">
    <property type="entry name" value="EUMOPTERIN"/>
</dbReference>
<dbReference type="InterPro" id="IPR036374">
    <property type="entry name" value="OxRdtase_Mopterin-bd_sf"/>
</dbReference>
<dbReference type="GO" id="GO:0006790">
    <property type="term" value="P:sulfur compound metabolic process"/>
    <property type="evidence" value="ECO:0007669"/>
    <property type="project" value="TreeGrafter"/>
</dbReference>
<keyword evidence="7" id="KW-0812">Transmembrane</keyword>
<dbReference type="InterPro" id="IPR000572">
    <property type="entry name" value="OxRdtase_Mopterin-bd_dom"/>
</dbReference>
<dbReference type="Gene3D" id="3.90.420.10">
    <property type="entry name" value="Oxidoreductase, molybdopterin-binding domain"/>
    <property type="match status" value="1"/>
</dbReference>
<organism evidence="9 10">
    <name type="scientific">Ridgeia piscesae</name>
    <name type="common">Tubeworm</name>
    <dbReference type="NCBI Taxonomy" id="27915"/>
    <lineage>
        <taxon>Eukaryota</taxon>
        <taxon>Metazoa</taxon>
        <taxon>Spiralia</taxon>
        <taxon>Lophotrochozoa</taxon>
        <taxon>Annelida</taxon>
        <taxon>Polychaeta</taxon>
        <taxon>Sedentaria</taxon>
        <taxon>Canalipalpata</taxon>
        <taxon>Sabellida</taxon>
        <taxon>Siboglinidae</taxon>
        <taxon>Ridgeia</taxon>
    </lineage>
</organism>
<dbReference type="SMART" id="SM01117">
    <property type="entry name" value="Cyt-b5"/>
    <property type="match status" value="1"/>
</dbReference>
<feature type="transmembrane region" description="Helical" evidence="7">
    <location>
        <begin position="62"/>
        <end position="81"/>
    </location>
</feature>
<keyword evidence="7" id="KW-1133">Transmembrane helix</keyword>
<dbReference type="GO" id="GO:0043546">
    <property type="term" value="F:molybdopterin cofactor binding"/>
    <property type="evidence" value="ECO:0007669"/>
    <property type="project" value="TreeGrafter"/>
</dbReference>
<keyword evidence="4 7" id="KW-0349">Heme</keyword>
<dbReference type="GO" id="GO:0020037">
    <property type="term" value="F:heme binding"/>
    <property type="evidence" value="ECO:0007669"/>
    <property type="project" value="UniProtKB-UniRule"/>
</dbReference>
<comment type="similarity">
    <text evidence="7">Belongs to the cytochrome b5 family.</text>
</comment>
<comment type="caution">
    <text evidence="9">The sequence shown here is derived from an EMBL/GenBank/DDBJ whole genome shotgun (WGS) entry which is preliminary data.</text>
</comment>
<evidence type="ECO:0000256" key="5">
    <source>
        <dbReference type="ARBA" id="ARBA00022723"/>
    </source>
</evidence>
<protein>
    <recommendedName>
        <fullName evidence="3">sulfite oxidase</fullName>
        <ecNumber evidence="3">1.8.3.1</ecNumber>
    </recommendedName>
</protein>
<dbReference type="InterPro" id="IPR036400">
    <property type="entry name" value="Cyt_B5-like_heme/steroid_sf"/>
</dbReference>
<dbReference type="GO" id="GO:0005739">
    <property type="term" value="C:mitochondrion"/>
    <property type="evidence" value="ECO:0007669"/>
    <property type="project" value="TreeGrafter"/>
</dbReference>
<feature type="domain" description="Cytochrome b5 heme-binding" evidence="8">
    <location>
        <begin position="103"/>
        <end position="182"/>
    </location>
</feature>
<dbReference type="InterPro" id="IPR001199">
    <property type="entry name" value="Cyt_B5-like_heme/steroid-bd"/>
</dbReference>
<name>A0AAD9L1X6_RIDPI</name>
<evidence type="ECO:0000256" key="6">
    <source>
        <dbReference type="ARBA" id="ARBA00023004"/>
    </source>
</evidence>
<keyword evidence="6 7" id="KW-0408">Iron</keyword>
<gene>
    <name evidence="9" type="ORF">NP493_393g02022</name>
</gene>
<dbReference type="InterPro" id="IPR018506">
    <property type="entry name" value="Cyt_B5_heme-BS"/>
</dbReference>
<keyword evidence="10" id="KW-1185">Reference proteome</keyword>
<dbReference type="EC" id="1.8.3.1" evidence="3"/>
<dbReference type="SUPFAM" id="SSF55856">
    <property type="entry name" value="Cytochrome b5-like heme/steroid binding domain"/>
    <property type="match status" value="1"/>
</dbReference>
<dbReference type="EMBL" id="JAODUO010000392">
    <property type="protein sequence ID" value="KAK2181551.1"/>
    <property type="molecule type" value="Genomic_DNA"/>
</dbReference>
<dbReference type="SUPFAM" id="SSF56524">
    <property type="entry name" value="Oxidoreductase molybdopterin-binding domain"/>
    <property type="match status" value="1"/>
</dbReference>
<evidence type="ECO:0000256" key="1">
    <source>
        <dbReference type="ARBA" id="ARBA00004678"/>
    </source>
</evidence>
<comment type="pathway">
    <text evidence="2">Energy metabolism; sulfur metabolism.</text>
</comment>
<dbReference type="Gene3D" id="3.10.120.10">
    <property type="entry name" value="Cytochrome b5-like heme/steroid binding domain"/>
    <property type="match status" value="1"/>
</dbReference>
<reference evidence="9" key="1">
    <citation type="journal article" date="2023" name="Mol. Biol. Evol.">
        <title>Third-Generation Sequencing Reveals the Adaptive Role of the Epigenome in Three Deep-Sea Polychaetes.</title>
        <authorList>
            <person name="Perez M."/>
            <person name="Aroh O."/>
            <person name="Sun Y."/>
            <person name="Lan Y."/>
            <person name="Juniper S.K."/>
            <person name="Young C.R."/>
            <person name="Angers B."/>
            <person name="Qian P.Y."/>
        </authorList>
    </citation>
    <scope>NUCLEOTIDE SEQUENCE</scope>
    <source>
        <strain evidence="9">R07B-5</strain>
    </source>
</reference>
<dbReference type="InterPro" id="IPR008335">
    <property type="entry name" value="Mopterin_OxRdtase_euk"/>
</dbReference>
<dbReference type="Pfam" id="PF00173">
    <property type="entry name" value="Cyt-b5"/>
    <property type="match status" value="1"/>
</dbReference>
<dbReference type="PANTHER" id="PTHR19372:SF7">
    <property type="entry name" value="SULFITE OXIDASE, MITOCHONDRIAL"/>
    <property type="match status" value="1"/>
</dbReference>
<keyword evidence="7" id="KW-0472">Membrane</keyword>